<evidence type="ECO:0000259" key="1">
    <source>
        <dbReference type="SMART" id="SM00905"/>
    </source>
</evidence>
<dbReference type="Pfam" id="PF02152">
    <property type="entry name" value="FolB"/>
    <property type="match status" value="1"/>
</dbReference>
<protein>
    <submittedName>
        <fullName evidence="2">Dihydroneopterin aldolase</fullName>
    </submittedName>
</protein>
<dbReference type="InterPro" id="IPR043133">
    <property type="entry name" value="GTP-CH-I_C/QueF"/>
</dbReference>
<feature type="domain" description="Dihydroneopterin aldolase/epimerase" evidence="1">
    <location>
        <begin position="4"/>
        <end position="103"/>
    </location>
</feature>
<dbReference type="Gene3D" id="3.30.1130.10">
    <property type="match status" value="1"/>
</dbReference>
<proteinExistence type="predicted"/>
<dbReference type="SUPFAM" id="SSF55620">
    <property type="entry name" value="Tetrahydrobiopterin biosynthesis enzymes-like"/>
    <property type="match status" value="1"/>
</dbReference>
<dbReference type="EMBL" id="VOAP01000029">
    <property type="protein sequence ID" value="TWO18096.1"/>
    <property type="molecule type" value="Genomic_DNA"/>
</dbReference>
<dbReference type="GO" id="GO:0004150">
    <property type="term" value="F:dihydroneopterin aldolase activity"/>
    <property type="evidence" value="ECO:0007669"/>
    <property type="project" value="InterPro"/>
</dbReference>
<dbReference type="Proteomes" id="UP000321812">
    <property type="component" value="Unassembled WGS sequence"/>
</dbReference>
<dbReference type="AlphaFoldDB" id="A0A562X8T6"/>
<reference evidence="2 3" key="1">
    <citation type="submission" date="2019-07" db="EMBL/GenBank/DDBJ databases">
        <title>Rapid identification of Enteric Bacteria from Whole Genome Sequences (WGS) using Average Nucleotide Identity (ANI).</title>
        <authorList>
            <person name="Lane C."/>
        </authorList>
    </citation>
    <scope>NUCLEOTIDE SEQUENCE [LARGE SCALE GENOMIC DNA]</scope>
    <source>
        <strain evidence="2 3">D2411</strain>
    </source>
</reference>
<dbReference type="SMART" id="SM00905">
    <property type="entry name" value="FolB"/>
    <property type="match status" value="1"/>
</dbReference>
<dbReference type="InterPro" id="IPR006157">
    <property type="entry name" value="FolB_dom"/>
</dbReference>
<dbReference type="GO" id="GO:0006760">
    <property type="term" value="P:folic acid-containing compound metabolic process"/>
    <property type="evidence" value="ECO:0007669"/>
    <property type="project" value="InterPro"/>
</dbReference>
<evidence type="ECO:0000313" key="3">
    <source>
        <dbReference type="Proteomes" id="UP000321812"/>
    </source>
</evidence>
<name>A0A562X8T6_CAMHY</name>
<organism evidence="2 3">
    <name type="scientific">Campylobacter hyointestinalis</name>
    <dbReference type="NCBI Taxonomy" id="198"/>
    <lineage>
        <taxon>Bacteria</taxon>
        <taxon>Pseudomonadati</taxon>
        <taxon>Campylobacterota</taxon>
        <taxon>Epsilonproteobacteria</taxon>
        <taxon>Campylobacterales</taxon>
        <taxon>Campylobacteraceae</taxon>
        <taxon>Campylobacter</taxon>
    </lineage>
</organism>
<evidence type="ECO:0000313" key="2">
    <source>
        <dbReference type="EMBL" id="TWO18096.1"/>
    </source>
</evidence>
<accession>A0A562X8T6</accession>
<sequence length="105" mass="12709">MMTIFIEELKFKTIIGLLDFERITPQYIVIDAKFRAKEFVDYALVCEYLVAEFNEMKFETVEKALKHFRKKFKKIFPTLRYFYMKISKIDIIPNARVGAQIEKYY</sequence>
<comment type="caution">
    <text evidence="2">The sequence shown here is derived from an EMBL/GenBank/DDBJ whole genome shotgun (WGS) entry which is preliminary data.</text>
</comment>
<gene>
    <name evidence="2" type="ORF">YZ82_08825</name>
</gene>